<accession>A0AAE0YZ83</accession>
<comment type="caution">
    <text evidence="1">The sequence shown here is derived from an EMBL/GenBank/DDBJ whole genome shotgun (WGS) entry which is preliminary data.</text>
</comment>
<keyword evidence="2" id="KW-1185">Reference proteome</keyword>
<protein>
    <submittedName>
        <fullName evidence="1">Uncharacterized protein</fullName>
    </submittedName>
</protein>
<evidence type="ECO:0000313" key="1">
    <source>
        <dbReference type="EMBL" id="KAK3759800.1"/>
    </source>
</evidence>
<dbReference type="AlphaFoldDB" id="A0AAE0YZ83"/>
<name>A0AAE0YZ83_9GAST</name>
<proteinExistence type="predicted"/>
<organism evidence="1 2">
    <name type="scientific">Elysia crispata</name>
    <name type="common">lettuce slug</name>
    <dbReference type="NCBI Taxonomy" id="231223"/>
    <lineage>
        <taxon>Eukaryota</taxon>
        <taxon>Metazoa</taxon>
        <taxon>Spiralia</taxon>
        <taxon>Lophotrochozoa</taxon>
        <taxon>Mollusca</taxon>
        <taxon>Gastropoda</taxon>
        <taxon>Heterobranchia</taxon>
        <taxon>Euthyneura</taxon>
        <taxon>Panpulmonata</taxon>
        <taxon>Sacoglossa</taxon>
        <taxon>Placobranchoidea</taxon>
        <taxon>Plakobranchidae</taxon>
        <taxon>Elysia</taxon>
    </lineage>
</organism>
<dbReference type="Proteomes" id="UP001283361">
    <property type="component" value="Unassembled WGS sequence"/>
</dbReference>
<reference evidence="1" key="1">
    <citation type="journal article" date="2023" name="G3 (Bethesda)">
        <title>A reference genome for the long-term kleptoplast-retaining sea slug Elysia crispata morphotype clarki.</title>
        <authorList>
            <person name="Eastman K.E."/>
            <person name="Pendleton A.L."/>
            <person name="Shaikh M.A."/>
            <person name="Suttiyut T."/>
            <person name="Ogas R."/>
            <person name="Tomko P."/>
            <person name="Gavelis G."/>
            <person name="Widhalm J.R."/>
            <person name="Wisecaver J.H."/>
        </authorList>
    </citation>
    <scope>NUCLEOTIDE SEQUENCE</scope>
    <source>
        <strain evidence="1">ECLA1</strain>
    </source>
</reference>
<sequence length="173" mass="20020">MRKLLGRLPIQGRRRLESKRIIRADSDECELSSKQHFFIQIKIPSAHFLYVLFGNSRFILENGRVMKPRGNLAEFLSTTLVKRPLDFPPASPVTRLVRGCTQINPRHPCPRGVDSVYIRILDLHKVTAQAQNNDRTATDLDEMRLEEGVIFRYFAEFHTIPIAWPTEQYGFPT</sequence>
<dbReference type="EMBL" id="JAWDGP010005075">
    <property type="protein sequence ID" value="KAK3759800.1"/>
    <property type="molecule type" value="Genomic_DNA"/>
</dbReference>
<gene>
    <name evidence="1" type="ORF">RRG08_041754</name>
</gene>
<evidence type="ECO:0000313" key="2">
    <source>
        <dbReference type="Proteomes" id="UP001283361"/>
    </source>
</evidence>